<sequence>MDAEADGKPILDVAGVKTEATANDTVELATRPPLPDGAAEPSDETGDTDEPEWTSRLRLTFSSAQRDGGDLTFHGAATYLHDDGGYLLHSADFTVLVAEEQAEGRGGDGAGDGFRTFAAEEAEPLVTLTPDEPTQKFAVTIAGVPEEDDSMIAAGGPTGRYITYETPETLWGHEVAPPDDFIPGRLCYAEGDEWHDLELFEYGEVPCG</sequence>
<protein>
    <submittedName>
        <fullName evidence="2">Uncharacterized protein</fullName>
    </submittedName>
</protein>
<accession>A0A7X0D4C5</accession>
<organism evidence="2 3">
    <name type="scientific">Nocardiopsis mwathae</name>
    <dbReference type="NCBI Taxonomy" id="1472723"/>
    <lineage>
        <taxon>Bacteria</taxon>
        <taxon>Bacillati</taxon>
        <taxon>Actinomycetota</taxon>
        <taxon>Actinomycetes</taxon>
        <taxon>Streptosporangiales</taxon>
        <taxon>Nocardiopsidaceae</taxon>
        <taxon>Nocardiopsis</taxon>
    </lineage>
</organism>
<dbReference type="RefSeq" id="WP_343070409.1">
    <property type="nucleotide sequence ID" value="NZ_JACHDS010000001.1"/>
</dbReference>
<name>A0A7X0D4C5_9ACTN</name>
<evidence type="ECO:0000313" key="3">
    <source>
        <dbReference type="Proteomes" id="UP000546642"/>
    </source>
</evidence>
<dbReference type="AlphaFoldDB" id="A0A7X0D4C5"/>
<dbReference type="EMBL" id="JACHDS010000001">
    <property type="protein sequence ID" value="MBB6170616.1"/>
    <property type="molecule type" value="Genomic_DNA"/>
</dbReference>
<proteinExistence type="predicted"/>
<evidence type="ECO:0000256" key="1">
    <source>
        <dbReference type="SAM" id="MobiDB-lite"/>
    </source>
</evidence>
<keyword evidence="3" id="KW-1185">Reference proteome</keyword>
<comment type="caution">
    <text evidence="2">The sequence shown here is derived from an EMBL/GenBank/DDBJ whole genome shotgun (WGS) entry which is preliminary data.</text>
</comment>
<gene>
    <name evidence="2" type="ORF">HNR23_000676</name>
</gene>
<evidence type="ECO:0000313" key="2">
    <source>
        <dbReference type="EMBL" id="MBB6170616.1"/>
    </source>
</evidence>
<feature type="compositionally biased region" description="Acidic residues" evidence="1">
    <location>
        <begin position="41"/>
        <end position="52"/>
    </location>
</feature>
<feature type="region of interest" description="Disordered" evidence="1">
    <location>
        <begin position="1"/>
        <end position="53"/>
    </location>
</feature>
<dbReference type="Proteomes" id="UP000546642">
    <property type="component" value="Unassembled WGS sequence"/>
</dbReference>
<reference evidence="2 3" key="1">
    <citation type="submission" date="2020-08" db="EMBL/GenBank/DDBJ databases">
        <title>Sequencing the genomes of 1000 actinobacteria strains.</title>
        <authorList>
            <person name="Klenk H.-P."/>
        </authorList>
    </citation>
    <scope>NUCLEOTIDE SEQUENCE [LARGE SCALE GENOMIC DNA]</scope>
    <source>
        <strain evidence="2 3">DSM 46659</strain>
    </source>
</reference>